<evidence type="ECO:0008006" key="4">
    <source>
        <dbReference type="Google" id="ProtNLM"/>
    </source>
</evidence>
<evidence type="ECO:0000256" key="1">
    <source>
        <dbReference type="SAM" id="SignalP"/>
    </source>
</evidence>
<feature type="chain" id="PRO_5045803851" description="Polymer-forming cytoskeletal protein" evidence="1">
    <location>
        <begin position="24"/>
        <end position="226"/>
    </location>
</feature>
<gene>
    <name evidence="2" type="ORF">RM530_07700</name>
</gene>
<dbReference type="Proteomes" id="UP001254608">
    <property type="component" value="Unassembled WGS sequence"/>
</dbReference>
<name>A0ABU2WI92_9GAMM</name>
<dbReference type="RefSeq" id="WP_311364639.1">
    <property type="nucleotide sequence ID" value="NZ_JAVRIC010000008.1"/>
</dbReference>
<feature type="signal peptide" evidence="1">
    <location>
        <begin position="1"/>
        <end position="23"/>
    </location>
</feature>
<protein>
    <recommendedName>
        <fullName evidence="4">Polymer-forming cytoskeletal protein</fullName>
    </recommendedName>
</protein>
<evidence type="ECO:0000313" key="3">
    <source>
        <dbReference type="Proteomes" id="UP001254608"/>
    </source>
</evidence>
<keyword evidence="3" id="KW-1185">Reference proteome</keyword>
<comment type="caution">
    <text evidence="2">The sequence shown here is derived from an EMBL/GenBank/DDBJ whole genome shotgun (WGS) entry which is preliminary data.</text>
</comment>
<keyword evidence="1" id="KW-0732">Signal</keyword>
<accession>A0ABU2WI92</accession>
<dbReference type="PROSITE" id="PS51257">
    <property type="entry name" value="PROKAR_LIPOPROTEIN"/>
    <property type="match status" value="1"/>
</dbReference>
<proteinExistence type="predicted"/>
<sequence>MRVLAIPAFILAALLSACIIVVGDDGGSHGHWDDEGHSTVNRAIRIGEAQTVGDLDSVNGSIELGDRSVAESVETVNGSIRIGDDVVVNSIESVNGNVRAGTNLRVADDIETVNGSLELAAGTRIGGGIDAVNGNIVMTQTRLEGEISTVGSDIETGRNSWIGSITVEESPGWQSGRSRRPRIVIGPGTVVGALHFEHAVDLYVHESAETGTIHGATAQIYSGDSP</sequence>
<evidence type="ECO:0000313" key="2">
    <source>
        <dbReference type="EMBL" id="MDT0497248.1"/>
    </source>
</evidence>
<reference evidence="2 3" key="1">
    <citation type="submission" date="2023-09" db="EMBL/GenBank/DDBJ databases">
        <authorList>
            <person name="Rey-Velasco X."/>
        </authorList>
    </citation>
    <scope>NUCLEOTIDE SEQUENCE [LARGE SCALE GENOMIC DNA]</scope>
    <source>
        <strain evidence="2 3">W345</strain>
    </source>
</reference>
<organism evidence="2 3">
    <name type="scientific">Banduia mediterranea</name>
    <dbReference type="NCBI Taxonomy" id="3075609"/>
    <lineage>
        <taxon>Bacteria</taxon>
        <taxon>Pseudomonadati</taxon>
        <taxon>Pseudomonadota</taxon>
        <taxon>Gammaproteobacteria</taxon>
        <taxon>Nevskiales</taxon>
        <taxon>Algiphilaceae</taxon>
        <taxon>Banduia</taxon>
    </lineage>
</organism>
<dbReference type="EMBL" id="JAVRIC010000008">
    <property type="protein sequence ID" value="MDT0497248.1"/>
    <property type="molecule type" value="Genomic_DNA"/>
</dbReference>